<sequence>MGIQVAGSAHACSRSFSTDLDFAAGSAVLEKDEIVKLVAWLDKWRAVFSRFESVLVDGIAPANAEDAKTLSRLRAEATTRAVRQLLEGVPISTSSHLNWPTSKFKGGNYVGIDLIPFQEDMPDCGKPIK</sequence>
<evidence type="ECO:0000313" key="1">
    <source>
        <dbReference type="EMBL" id="MDP9898072.1"/>
    </source>
</evidence>
<proteinExistence type="predicted"/>
<dbReference type="RefSeq" id="WP_307687895.1">
    <property type="nucleotide sequence ID" value="NZ_JAUSRO010000001.1"/>
</dbReference>
<reference evidence="1 2" key="1">
    <citation type="submission" date="2023-07" db="EMBL/GenBank/DDBJ databases">
        <title>Sorghum-associated microbial communities from plants grown in Nebraska, USA.</title>
        <authorList>
            <person name="Schachtman D."/>
        </authorList>
    </citation>
    <scope>NUCLEOTIDE SEQUENCE [LARGE SCALE GENOMIC DNA]</scope>
    <source>
        <strain evidence="1 2">DS1607</strain>
    </source>
</reference>
<accession>A0ABT9S3W5</accession>
<evidence type="ECO:0000313" key="2">
    <source>
        <dbReference type="Proteomes" id="UP001226867"/>
    </source>
</evidence>
<protein>
    <submittedName>
        <fullName evidence="1">Uncharacterized protein</fullName>
    </submittedName>
</protein>
<name>A0ABT9S3W5_9BURK</name>
<dbReference type="Proteomes" id="UP001226867">
    <property type="component" value="Unassembled WGS sequence"/>
</dbReference>
<dbReference type="EMBL" id="JAUSRO010000001">
    <property type="protein sequence ID" value="MDP9898072.1"/>
    <property type="molecule type" value="Genomic_DNA"/>
</dbReference>
<gene>
    <name evidence="1" type="ORF">J2W36_000305</name>
</gene>
<keyword evidence="2" id="KW-1185">Reference proteome</keyword>
<comment type="caution">
    <text evidence="1">The sequence shown here is derived from an EMBL/GenBank/DDBJ whole genome shotgun (WGS) entry which is preliminary data.</text>
</comment>
<organism evidence="1 2">
    <name type="scientific">Variovorax ginsengisoli</name>
    <dbReference type="NCBI Taxonomy" id="363844"/>
    <lineage>
        <taxon>Bacteria</taxon>
        <taxon>Pseudomonadati</taxon>
        <taxon>Pseudomonadota</taxon>
        <taxon>Betaproteobacteria</taxon>
        <taxon>Burkholderiales</taxon>
        <taxon>Comamonadaceae</taxon>
        <taxon>Variovorax</taxon>
    </lineage>
</organism>